<keyword evidence="5" id="KW-1185">Reference proteome</keyword>
<dbReference type="Gene3D" id="3.40.50.970">
    <property type="match status" value="1"/>
</dbReference>
<dbReference type="InterPro" id="IPR029061">
    <property type="entry name" value="THDP-binding"/>
</dbReference>
<organism evidence="4 5">
    <name type="scientific">Calderihabitans maritimus</name>
    <dbReference type="NCBI Taxonomy" id="1246530"/>
    <lineage>
        <taxon>Bacteria</taxon>
        <taxon>Bacillati</taxon>
        <taxon>Bacillota</taxon>
        <taxon>Clostridia</taxon>
        <taxon>Neomoorellales</taxon>
        <taxon>Calderihabitantaceae</taxon>
        <taxon>Calderihabitans</taxon>
    </lineage>
</organism>
<dbReference type="FunFam" id="3.40.50.970:FF:000022">
    <property type="entry name" value="2-oxoglutarate ferredoxin oxidoreductase alpha subunit"/>
    <property type="match status" value="1"/>
</dbReference>
<dbReference type="RefSeq" id="WP_088552988.1">
    <property type="nucleotide sequence ID" value="NZ_BDGJ01000018.1"/>
</dbReference>
<gene>
    <name evidence="4" type="ORF">KKC1_06220</name>
</gene>
<dbReference type="GO" id="GO:0016491">
    <property type="term" value="F:oxidoreductase activity"/>
    <property type="evidence" value="ECO:0007669"/>
    <property type="project" value="UniProtKB-KW"/>
</dbReference>
<dbReference type="Proteomes" id="UP000197032">
    <property type="component" value="Unassembled WGS sequence"/>
</dbReference>
<dbReference type="GO" id="GO:0006979">
    <property type="term" value="P:response to oxidative stress"/>
    <property type="evidence" value="ECO:0007669"/>
    <property type="project" value="TreeGrafter"/>
</dbReference>
<dbReference type="OrthoDB" id="9794954at2"/>
<dbReference type="InterPro" id="IPR050722">
    <property type="entry name" value="Pyruvate:ferred/Flavod_OxRd"/>
</dbReference>
<proteinExistence type="predicted"/>
<keyword evidence="1" id="KW-0560">Oxidoreductase</keyword>
<dbReference type="SUPFAM" id="SSF52922">
    <property type="entry name" value="TK C-terminal domain-like"/>
    <property type="match status" value="1"/>
</dbReference>
<dbReference type="PANTHER" id="PTHR32154">
    <property type="entry name" value="PYRUVATE-FLAVODOXIN OXIDOREDUCTASE-RELATED"/>
    <property type="match status" value="1"/>
</dbReference>
<dbReference type="PANTHER" id="PTHR32154:SF14">
    <property type="entry name" value="2-OXOGLUTARATE SYNTHASE SUBUNIT KORA"/>
    <property type="match status" value="1"/>
</dbReference>
<evidence type="ECO:0000259" key="3">
    <source>
        <dbReference type="Pfam" id="PF17147"/>
    </source>
</evidence>
<dbReference type="InterPro" id="IPR009014">
    <property type="entry name" value="Transketo_C/PFOR_II"/>
</dbReference>
<evidence type="ECO:0000313" key="5">
    <source>
        <dbReference type="Proteomes" id="UP000197032"/>
    </source>
</evidence>
<dbReference type="AlphaFoldDB" id="A0A1Z5HQA4"/>
<dbReference type="Pfam" id="PF17147">
    <property type="entry name" value="PFOR_II"/>
    <property type="match status" value="1"/>
</dbReference>
<dbReference type="InterPro" id="IPR033412">
    <property type="entry name" value="PFOR_II"/>
</dbReference>
<name>A0A1Z5HQA4_9FIRM</name>
<dbReference type="NCBIfam" id="NF006412">
    <property type="entry name" value="PRK08659.1"/>
    <property type="match status" value="1"/>
</dbReference>
<dbReference type="InterPro" id="IPR002880">
    <property type="entry name" value="Pyrv_Fd/Flavodoxin_OxRdtase_N"/>
</dbReference>
<evidence type="ECO:0000313" key="4">
    <source>
        <dbReference type="EMBL" id="GAW91460.1"/>
    </source>
</evidence>
<reference evidence="5" key="1">
    <citation type="journal article" date="2017" name="Appl. Environ. Microbiol.">
        <title>Genomic analysis of Calderihabitans maritimus KKC1, a thermophilic hydrogenogenic carboxydotrophic bacterium isolated from marine sediment.</title>
        <authorList>
            <person name="Omae K."/>
            <person name="Yoneda Y."/>
            <person name="Fukuyama Y."/>
            <person name="Yoshida T."/>
            <person name="Sako Y."/>
        </authorList>
    </citation>
    <scope>NUCLEOTIDE SEQUENCE [LARGE SCALE GENOMIC DNA]</scope>
    <source>
        <strain evidence="5">KKC1</strain>
    </source>
</reference>
<protein>
    <submittedName>
        <fullName evidence="4">2-oxoglutarate ferredoxin oxidoreductase subunit alpha</fullName>
    </submittedName>
</protein>
<dbReference type="Pfam" id="PF01855">
    <property type="entry name" value="POR_N"/>
    <property type="match status" value="1"/>
</dbReference>
<dbReference type="Gene3D" id="3.40.50.920">
    <property type="match status" value="1"/>
</dbReference>
<dbReference type="SUPFAM" id="SSF52518">
    <property type="entry name" value="Thiamin diphosphate-binding fold (THDP-binding)"/>
    <property type="match status" value="1"/>
</dbReference>
<evidence type="ECO:0000256" key="1">
    <source>
        <dbReference type="ARBA" id="ARBA00023002"/>
    </source>
</evidence>
<dbReference type="CDD" id="cd07034">
    <property type="entry name" value="TPP_PYR_PFOR_IOR-alpha_like"/>
    <property type="match status" value="1"/>
</dbReference>
<accession>A0A1Z5HQA4</accession>
<dbReference type="EMBL" id="BDGJ01000018">
    <property type="protein sequence ID" value="GAW91460.1"/>
    <property type="molecule type" value="Genomic_DNA"/>
</dbReference>
<comment type="caution">
    <text evidence="4">The sequence shown here is derived from an EMBL/GenBank/DDBJ whole genome shotgun (WGS) entry which is preliminary data.</text>
</comment>
<sequence length="377" mass="41034">MNSLKFWQGNEACVYGAIDAGARFYAGYPISPSTEIAELSSRILPDYGGIYVQMEDEISGIAAVIGASLSGMKAFTATSGPGFSLMQENIGFAIMAEVPCVIINVQRYGVATGVATQPAQSDVMQARWGTHGDHGAIVIAPSSVQECYDLTVEAFNAAERFCHPVIVLTDAALAHLREQVKIPGPSQLRIVERQRPSGPATDYKPYAPDEKLVPRLSSFGDDYILRVTGLVHDERGYSTANPEVARNLTQRLVEKIEKFADELPQPLVYGEEDADIVLISYGMSARAARKAQAMAEDRGIAVKTIQLRTLWPFPEAKVREVCSGAKVVMVPEMNLGQMVLEVERVVGSLAEVKRVSRTDTIVITPEEILKMIEEVAA</sequence>
<feature type="domain" description="Pyruvate:ferredoxin oxidoreductase core" evidence="3">
    <location>
        <begin position="274"/>
        <end position="368"/>
    </location>
</feature>
<feature type="domain" description="Pyruvate flavodoxin/ferredoxin oxidoreductase pyrimidine binding" evidence="2">
    <location>
        <begin position="16"/>
        <end position="242"/>
    </location>
</feature>
<evidence type="ECO:0000259" key="2">
    <source>
        <dbReference type="Pfam" id="PF01855"/>
    </source>
</evidence>